<organism evidence="1 2">
    <name type="scientific">Pistacia atlantica</name>
    <dbReference type="NCBI Taxonomy" id="434234"/>
    <lineage>
        <taxon>Eukaryota</taxon>
        <taxon>Viridiplantae</taxon>
        <taxon>Streptophyta</taxon>
        <taxon>Embryophyta</taxon>
        <taxon>Tracheophyta</taxon>
        <taxon>Spermatophyta</taxon>
        <taxon>Magnoliopsida</taxon>
        <taxon>eudicotyledons</taxon>
        <taxon>Gunneridae</taxon>
        <taxon>Pentapetalae</taxon>
        <taxon>rosids</taxon>
        <taxon>malvids</taxon>
        <taxon>Sapindales</taxon>
        <taxon>Anacardiaceae</taxon>
        <taxon>Pistacia</taxon>
    </lineage>
</organism>
<evidence type="ECO:0000313" key="1">
    <source>
        <dbReference type="EMBL" id="KAJ0085757.1"/>
    </source>
</evidence>
<sequence length="193" mass="22233">MPNKFMKIARAQFQPPSLSFSLLFLLIVSSQAVKLQVQDKYPRDINESHSLQVVMDNELLQVTISNPQGIVTGIKFSGIDNLLEVRNPEFDRGYWDLVWSEQGTKGTKGTLDRIEATNFTVIVEKEEQVELSFSRIWNSSLEGEVVPLNIDKRFIMLRGSSGFYSYAIFEYLDDWPPFNIDNIRMAFKLNQDK</sequence>
<accession>A0ACC1AFE2</accession>
<proteinExistence type="predicted"/>
<keyword evidence="2" id="KW-1185">Reference proteome</keyword>
<evidence type="ECO:0000313" key="2">
    <source>
        <dbReference type="Proteomes" id="UP001164250"/>
    </source>
</evidence>
<dbReference type="Proteomes" id="UP001164250">
    <property type="component" value="Chromosome 10"/>
</dbReference>
<comment type="caution">
    <text evidence="1">The sequence shown here is derived from an EMBL/GenBank/DDBJ whole genome shotgun (WGS) entry which is preliminary data.</text>
</comment>
<dbReference type="EMBL" id="CM047906">
    <property type="protein sequence ID" value="KAJ0085757.1"/>
    <property type="molecule type" value="Genomic_DNA"/>
</dbReference>
<protein>
    <submittedName>
        <fullName evidence="1">Uncharacterized protein</fullName>
    </submittedName>
</protein>
<gene>
    <name evidence="1" type="ORF">Patl1_08699</name>
</gene>
<reference evidence="2" key="1">
    <citation type="journal article" date="2023" name="G3 (Bethesda)">
        <title>Genome assembly and association tests identify interacting loci associated with vigor, precocity, and sex in interspecific pistachio rootstocks.</title>
        <authorList>
            <person name="Palmer W."/>
            <person name="Jacygrad E."/>
            <person name="Sagayaradj S."/>
            <person name="Cavanaugh K."/>
            <person name="Han R."/>
            <person name="Bertier L."/>
            <person name="Beede B."/>
            <person name="Kafkas S."/>
            <person name="Golino D."/>
            <person name="Preece J."/>
            <person name="Michelmore R."/>
        </authorList>
    </citation>
    <scope>NUCLEOTIDE SEQUENCE [LARGE SCALE GENOMIC DNA]</scope>
</reference>
<name>A0ACC1AFE2_9ROSI</name>